<name>A0A482N2B8_9CAUD</name>
<evidence type="ECO:0000313" key="1">
    <source>
        <dbReference type="EMBL" id="QBQ80166.1"/>
    </source>
</evidence>
<keyword evidence="2" id="KW-1185">Reference proteome</keyword>
<dbReference type="EMBL" id="MK373788">
    <property type="protein sequence ID" value="QBQ80166.1"/>
    <property type="molecule type" value="Genomic_DNA"/>
</dbReference>
<reference evidence="1 2" key="1">
    <citation type="submission" date="2019-01" db="EMBL/GenBank/DDBJ databases">
        <title>Still something new to discover - new insights into E. coli phage diversity and taxonomy.</title>
        <authorList>
            <person name="Korf I.H.E."/>
            <person name="Adriaennsens E."/>
            <person name="Dreiseikelmann B."/>
            <person name="Kropinski A."/>
            <person name="Nimtz M."/>
            <person name="Meier-Kolthoff J.P."/>
            <person name="Rohde M."/>
            <person name="van Raaij M."/>
            <person name="Wittmann J."/>
        </authorList>
    </citation>
    <scope>NUCLEOTIDE SEQUENCE [LARGE SCALE GENOMIC DNA]</scope>
</reference>
<sequence>MKTFIRVKHDPNSSYPYAYVERHEGDYYTIKRKVPTDTGFNFDVIALDDQGVDNLVNALLALKEARYENPTNRKGDTIFETRKGEITEIPGERLWLLFNN</sequence>
<protein>
    <submittedName>
        <fullName evidence="1">Uncharacterized protein</fullName>
    </submittedName>
</protein>
<evidence type="ECO:0000313" key="2">
    <source>
        <dbReference type="Proteomes" id="UP000309350"/>
    </source>
</evidence>
<gene>
    <name evidence="1" type="ORF">Schickermooser_00013</name>
</gene>
<organism evidence="1 2">
    <name type="scientific">Escherichia phage vB_EcoM_Schickermooser</name>
    <dbReference type="NCBI Taxonomy" id="2508195"/>
    <lineage>
        <taxon>Viruses</taxon>
        <taxon>Duplodnaviria</taxon>
        <taxon>Heunggongvirae</taxon>
        <taxon>Uroviricota</taxon>
        <taxon>Caudoviricetes</taxon>
        <taxon>Stephanstirmvirinae</taxon>
        <taxon>Phapecoctavirus</taxon>
        <taxon>Phapecoctavirus schickermooser</taxon>
        <taxon>Escherichia virus Schickermooser</taxon>
    </lineage>
</organism>
<accession>A0A482N2B8</accession>
<proteinExistence type="predicted"/>
<dbReference type="Proteomes" id="UP000309350">
    <property type="component" value="Segment"/>
</dbReference>